<accession>A0A0C9Y7X7</accession>
<dbReference type="EMBL" id="KN838572">
    <property type="protein sequence ID" value="KIK04138.1"/>
    <property type="molecule type" value="Genomic_DNA"/>
</dbReference>
<dbReference type="InterPro" id="IPR036388">
    <property type="entry name" value="WH-like_DNA-bd_sf"/>
</dbReference>
<evidence type="ECO:0000313" key="2">
    <source>
        <dbReference type="EMBL" id="KIK04138.1"/>
    </source>
</evidence>
<dbReference type="Gene3D" id="1.10.10.10">
    <property type="entry name" value="Winged helix-like DNA-binding domain superfamily/Winged helix DNA-binding domain"/>
    <property type="match status" value="1"/>
</dbReference>
<protein>
    <submittedName>
        <fullName evidence="2">Uncharacterized protein</fullName>
    </submittedName>
</protein>
<feature type="compositionally biased region" description="Basic and acidic residues" evidence="1">
    <location>
        <begin position="52"/>
        <end position="61"/>
    </location>
</feature>
<reference evidence="2 3" key="1">
    <citation type="submission" date="2014-04" db="EMBL/GenBank/DDBJ databases">
        <authorList>
            <consortium name="DOE Joint Genome Institute"/>
            <person name="Kuo A."/>
            <person name="Kohler A."/>
            <person name="Nagy L.G."/>
            <person name="Floudas D."/>
            <person name="Copeland A."/>
            <person name="Barry K.W."/>
            <person name="Cichocki N."/>
            <person name="Veneault-Fourrey C."/>
            <person name="LaButti K."/>
            <person name="Lindquist E.A."/>
            <person name="Lipzen A."/>
            <person name="Lundell T."/>
            <person name="Morin E."/>
            <person name="Murat C."/>
            <person name="Sun H."/>
            <person name="Tunlid A."/>
            <person name="Henrissat B."/>
            <person name="Grigoriev I.V."/>
            <person name="Hibbett D.S."/>
            <person name="Martin F."/>
            <person name="Nordberg H.P."/>
            <person name="Cantor M.N."/>
            <person name="Hua S.X."/>
        </authorList>
    </citation>
    <scope>NUCLEOTIDE SEQUENCE [LARGE SCALE GENOMIC DNA]</scope>
    <source>
        <strain evidence="2 3">LaAM-08-1</strain>
    </source>
</reference>
<reference evidence="3" key="2">
    <citation type="submission" date="2015-01" db="EMBL/GenBank/DDBJ databases">
        <title>Evolutionary Origins and Diversification of the Mycorrhizal Mutualists.</title>
        <authorList>
            <consortium name="DOE Joint Genome Institute"/>
            <consortium name="Mycorrhizal Genomics Consortium"/>
            <person name="Kohler A."/>
            <person name="Kuo A."/>
            <person name="Nagy L.G."/>
            <person name="Floudas D."/>
            <person name="Copeland A."/>
            <person name="Barry K.W."/>
            <person name="Cichocki N."/>
            <person name="Veneault-Fourrey C."/>
            <person name="LaButti K."/>
            <person name="Lindquist E.A."/>
            <person name="Lipzen A."/>
            <person name="Lundell T."/>
            <person name="Morin E."/>
            <person name="Murat C."/>
            <person name="Riley R."/>
            <person name="Ohm R."/>
            <person name="Sun H."/>
            <person name="Tunlid A."/>
            <person name="Henrissat B."/>
            <person name="Grigoriev I.V."/>
            <person name="Hibbett D.S."/>
            <person name="Martin F."/>
        </authorList>
    </citation>
    <scope>NUCLEOTIDE SEQUENCE [LARGE SCALE GENOMIC DNA]</scope>
    <source>
        <strain evidence="3">LaAM-08-1</strain>
    </source>
</reference>
<dbReference type="STRING" id="1095629.A0A0C9Y7X7"/>
<gene>
    <name evidence="2" type="ORF">K443DRAFT_93754</name>
</gene>
<feature type="region of interest" description="Disordered" evidence="1">
    <location>
        <begin position="28"/>
        <end position="63"/>
    </location>
</feature>
<feature type="non-terminal residue" evidence="2">
    <location>
        <position position="157"/>
    </location>
</feature>
<dbReference type="Proteomes" id="UP000054477">
    <property type="component" value="Unassembled WGS sequence"/>
</dbReference>
<sequence>RVLSVLPPEAPAQLKSVGVFPDVAKALASEADENTNGNNNGNNPPKRKKRAKGFDGERDIDPDADPLFTKDRLFETSMQEDGAAVTHILVQCTLADIARATNLRVEDAAFALNECGFLQKRKGESGMVLTRALVEKVAKERKVKKMCMDLAHVLLEP</sequence>
<dbReference type="HOGENOM" id="CLU_142011_0_0_1"/>
<keyword evidence="3" id="KW-1185">Reference proteome</keyword>
<name>A0A0C9Y7X7_9AGAR</name>
<dbReference type="AlphaFoldDB" id="A0A0C9Y7X7"/>
<evidence type="ECO:0000256" key="1">
    <source>
        <dbReference type="SAM" id="MobiDB-lite"/>
    </source>
</evidence>
<dbReference type="OrthoDB" id="787137at2759"/>
<evidence type="ECO:0000313" key="3">
    <source>
        <dbReference type="Proteomes" id="UP000054477"/>
    </source>
</evidence>
<feature type="compositionally biased region" description="Low complexity" evidence="1">
    <location>
        <begin position="34"/>
        <end position="43"/>
    </location>
</feature>
<organism evidence="2 3">
    <name type="scientific">Laccaria amethystina LaAM-08-1</name>
    <dbReference type="NCBI Taxonomy" id="1095629"/>
    <lineage>
        <taxon>Eukaryota</taxon>
        <taxon>Fungi</taxon>
        <taxon>Dikarya</taxon>
        <taxon>Basidiomycota</taxon>
        <taxon>Agaricomycotina</taxon>
        <taxon>Agaricomycetes</taxon>
        <taxon>Agaricomycetidae</taxon>
        <taxon>Agaricales</taxon>
        <taxon>Agaricineae</taxon>
        <taxon>Hydnangiaceae</taxon>
        <taxon>Laccaria</taxon>
    </lineage>
</organism>
<proteinExistence type="predicted"/>